<name>A0A5J9T551_9POAL</name>
<evidence type="ECO:0000313" key="2">
    <source>
        <dbReference type="EMBL" id="TVU06462.1"/>
    </source>
</evidence>
<dbReference type="EMBL" id="RWGY01000051">
    <property type="protein sequence ID" value="TVU06462.1"/>
    <property type="molecule type" value="Genomic_DNA"/>
</dbReference>
<gene>
    <name evidence="2" type="ORF">EJB05_49679</name>
</gene>
<organism evidence="2 3">
    <name type="scientific">Eragrostis curvula</name>
    <name type="common">weeping love grass</name>
    <dbReference type="NCBI Taxonomy" id="38414"/>
    <lineage>
        <taxon>Eukaryota</taxon>
        <taxon>Viridiplantae</taxon>
        <taxon>Streptophyta</taxon>
        <taxon>Embryophyta</taxon>
        <taxon>Tracheophyta</taxon>
        <taxon>Spermatophyta</taxon>
        <taxon>Magnoliopsida</taxon>
        <taxon>Liliopsida</taxon>
        <taxon>Poales</taxon>
        <taxon>Poaceae</taxon>
        <taxon>PACMAD clade</taxon>
        <taxon>Chloridoideae</taxon>
        <taxon>Eragrostideae</taxon>
        <taxon>Eragrostidinae</taxon>
        <taxon>Eragrostis</taxon>
    </lineage>
</organism>
<dbReference type="Proteomes" id="UP000324897">
    <property type="component" value="Unassembled WGS sequence"/>
</dbReference>
<proteinExistence type="predicted"/>
<comment type="caution">
    <text evidence="2">The sequence shown here is derived from an EMBL/GenBank/DDBJ whole genome shotgun (WGS) entry which is preliminary data.</text>
</comment>
<evidence type="ECO:0000256" key="1">
    <source>
        <dbReference type="SAM" id="MobiDB-lite"/>
    </source>
</evidence>
<dbReference type="PANTHER" id="PTHR35110:SF3">
    <property type="entry name" value="OS08G0360000 PROTEIN"/>
    <property type="match status" value="1"/>
</dbReference>
<dbReference type="AlphaFoldDB" id="A0A5J9T551"/>
<accession>A0A5J9T551</accession>
<reference evidence="2 3" key="1">
    <citation type="journal article" date="2019" name="Sci. Rep.">
        <title>A high-quality genome of Eragrostis curvula grass provides insights into Poaceae evolution and supports new strategies to enhance forage quality.</title>
        <authorList>
            <person name="Carballo J."/>
            <person name="Santos B.A.C.M."/>
            <person name="Zappacosta D."/>
            <person name="Garbus I."/>
            <person name="Selva J.P."/>
            <person name="Gallo C.A."/>
            <person name="Diaz A."/>
            <person name="Albertini E."/>
            <person name="Caccamo M."/>
            <person name="Echenique V."/>
        </authorList>
    </citation>
    <scope>NUCLEOTIDE SEQUENCE [LARGE SCALE GENOMIC DNA]</scope>
    <source>
        <strain evidence="3">cv. Victoria</strain>
        <tissue evidence="2">Leaf</tissue>
    </source>
</reference>
<dbReference type="OrthoDB" id="1938190at2759"/>
<protein>
    <submittedName>
        <fullName evidence="2">Uncharacterized protein</fullName>
    </submittedName>
</protein>
<dbReference type="PANTHER" id="PTHR35110">
    <property type="entry name" value="EXPRESSED PROTEIN"/>
    <property type="match status" value="1"/>
</dbReference>
<sequence length="176" mass="19691">MFATAARWAVKKGKPKMPPIEPSTPPEQTQSITRLDVGLRGVTSKRQRKIMFLYTTWFTNPKSRGLLKSADPSFETCPGVTLVIGNGFQNWSGIIEVHAMRAEDIVRREILPAQSKTPEIGCDGSILLDPKDDITSVEKEAKQTGRPRSFEVLKSLTIARKNWRKPVLGLFHGLTF</sequence>
<keyword evidence="3" id="KW-1185">Reference proteome</keyword>
<feature type="compositionally biased region" description="Pro residues" evidence="1">
    <location>
        <begin position="16"/>
        <end position="25"/>
    </location>
</feature>
<dbReference type="Gramene" id="TVU06462">
    <property type="protein sequence ID" value="TVU06462"/>
    <property type="gene ID" value="EJB05_49679"/>
</dbReference>
<evidence type="ECO:0000313" key="3">
    <source>
        <dbReference type="Proteomes" id="UP000324897"/>
    </source>
</evidence>
<feature type="region of interest" description="Disordered" evidence="1">
    <location>
        <begin position="8"/>
        <end position="31"/>
    </location>
</feature>